<comment type="subcellular location">
    <subcellularLocation>
        <location evidence="1">Cell membrane</location>
        <topology evidence="1">Multi-pass membrane protein</topology>
    </subcellularLocation>
</comment>
<feature type="transmembrane region" description="Helical" evidence="7">
    <location>
        <begin position="460"/>
        <end position="478"/>
    </location>
</feature>
<keyword evidence="2" id="KW-1003">Cell membrane</keyword>
<evidence type="ECO:0000256" key="3">
    <source>
        <dbReference type="ARBA" id="ARBA00022692"/>
    </source>
</evidence>
<comment type="caution">
    <text evidence="8">The sequence shown here is derived from an EMBL/GenBank/DDBJ whole genome shotgun (WGS) entry which is preliminary data.</text>
</comment>
<name>A0ABS2MCT9_9ACTN</name>
<feature type="compositionally biased region" description="Low complexity" evidence="6">
    <location>
        <begin position="32"/>
        <end position="56"/>
    </location>
</feature>
<feature type="transmembrane region" description="Helical" evidence="7">
    <location>
        <begin position="372"/>
        <end position="391"/>
    </location>
</feature>
<feature type="transmembrane region" description="Helical" evidence="7">
    <location>
        <begin position="210"/>
        <end position="232"/>
    </location>
</feature>
<organism evidence="8 9">
    <name type="scientific">Nocardioides salarius</name>
    <dbReference type="NCBI Taxonomy" id="374513"/>
    <lineage>
        <taxon>Bacteria</taxon>
        <taxon>Bacillati</taxon>
        <taxon>Actinomycetota</taxon>
        <taxon>Actinomycetes</taxon>
        <taxon>Propionibacteriales</taxon>
        <taxon>Nocardioidaceae</taxon>
        <taxon>Nocardioides</taxon>
    </lineage>
</organism>
<keyword evidence="3 7" id="KW-0812">Transmembrane</keyword>
<dbReference type="Proteomes" id="UP000732378">
    <property type="component" value="Unassembled WGS sequence"/>
</dbReference>
<feature type="region of interest" description="Disordered" evidence="6">
    <location>
        <begin position="1"/>
        <end position="56"/>
    </location>
</feature>
<feature type="transmembrane region" description="Helical" evidence="7">
    <location>
        <begin position="342"/>
        <end position="365"/>
    </location>
</feature>
<dbReference type="Gene3D" id="1.20.1250.20">
    <property type="entry name" value="MFS general substrate transporter like domains"/>
    <property type="match status" value="1"/>
</dbReference>
<reference evidence="8 9" key="1">
    <citation type="submission" date="2021-01" db="EMBL/GenBank/DDBJ databases">
        <title>Sequencing the genomes of 1000 actinobacteria strains.</title>
        <authorList>
            <person name="Klenk H.-P."/>
        </authorList>
    </citation>
    <scope>NUCLEOTIDE SEQUENCE [LARGE SCALE GENOMIC DNA]</scope>
    <source>
        <strain evidence="8 9">DSM 18239</strain>
    </source>
</reference>
<dbReference type="PANTHER" id="PTHR23513">
    <property type="entry name" value="INTEGRAL MEMBRANE EFFLUX PROTEIN-RELATED"/>
    <property type="match status" value="1"/>
</dbReference>
<keyword evidence="4 7" id="KW-1133">Transmembrane helix</keyword>
<evidence type="ECO:0000256" key="2">
    <source>
        <dbReference type="ARBA" id="ARBA00022475"/>
    </source>
</evidence>
<proteinExistence type="predicted"/>
<evidence type="ECO:0000256" key="7">
    <source>
        <dbReference type="SAM" id="Phobius"/>
    </source>
</evidence>
<feature type="transmembrane region" description="Helical" evidence="7">
    <location>
        <begin position="114"/>
        <end position="133"/>
    </location>
</feature>
<feature type="transmembrane region" description="Helical" evidence="7">
    <location>
        <begin position="145"/>
        <end position="165"/>
    </location>
</feature>
<dbReference type="InterPro" id="IPR036259">
    <property type="entry name" value="MFS_trans_sf"/>
</dbReference>
<dbReference type="PANTHER" id="PTHR23513:SF18">
    <property type="entry name" value="INTEGRAL MEMBRANE PROTEIN"/>
    <property type="match status" value="1"/>
</dbReference>
<keyword evidence="5 7" id="KW-0472">Membrane</keyword>
<evidence type="ECO:0000313" key="9">
    <source>
        <dbReference type="Proteomes" id="UP000732378"/>
    </source>
</evidence>
<accession>A0ABS2MCT9</accession>
<feature type="transmembrane region" description="Helical" evidence="7">
    <location>
        <begin position="171"/>
        <end position="189"/>
    </location>
</feature>
<dbReference type="InterPro" id="IPR011701">
    <property type="entry name" value="MFS"/>
</dbReference>
<feature type="transmembrane region" description="Helical" evidence="7">
    <location>
        <begin position="313"/>
        <end position="330"/>
    </location>
</feature>
<sequence>MPSQRPDHDAAGAPSGSSGERARAVGRGLGSGARVTARGAASAARGATRATTRASRYVGRQAQRAANAEGAEQSGLNRLFYLHFFNTAGDAAVAISLAGSLFFTVPSGEARGQVALFLGLTMLPFAIVAPLIGPFLDRFSHGRRWAIGSTMAIRAFLCWGLAGAVTGDSPWLFAAALGVLVSSKAYGVTRAAAVPRLLPRGVSLVKANGRVSLSGILGATISAPLAGLASLVGPEWSLRYAFVLFVVATVFAIKLPERVDSSVGEEVLVLMAPGDSVRVDAPAPGRRGSAPAGARPRTRIPTSVAFALRANCGPRWLSGFLLMFMAFLLRENPPESGLRAEVLIGLVVAAAGLGNAGGVAVASLLRNLHPGTTVVLVLALDAAAALLATVFYGVLPLVALGLCAGLAQSLAKFCLDATIQSDVPTKVQASAFARSDTTLQLAWVVGGFVGIALPLDPPRLGLGVAFAVLAAWMFFVLAGRSRRYPGEVPVTG</sequence>
<evidence type="ECO:0000256" key="5">
    <source>
        <dbReference type="ARBA" id="ARBA00023136"/>
    </source>
</evidence>
<gene>
    <name evidence="8" type="ORF">JOE61_002836</name>
</gene>
<protein>
    <submittedName>
        <fullName evidence="8">MFS family permease</fullName>
    </submittedName>
</protein>
<feature type="transmembrane region" description="Helical" evidence="7">
    <location>
        <begin position="238"/>
        <end position="255"/>
    </location>
</feature>
<dbReference type="SUPFAM" id="SSF103473">
    <property type="entry name" value="MFS general substrate transporter"/>
    <property type="match status" value="1"/>
</dbReference>
<keyword evidence="9" id="KW-1185">Reference proteome</keyword>
<evidence type="ECO:0000256" key="6">
    <source>
        <dbReference type="SAM" id="MobiDB-lite"/>
    </source>
</evidence>
<evidence type="ECO:0000256" key="4">
    <source>
        <dbReference type="ARBA" id="ARBA00022989"/>
    </source>
</evidence>
<dbReference type="RefSeq" id="WP_193668508.1">
    <property type="nucleotide sequence ID" value="NZ_JACDTV010000005.1"/>
</dbReference>
<dbReference type="Pfam" id="PF07690">
    <property type="entry name" value="MFS_1"/>
    <property type="match status" value="1"/>
</dbReference>
<evidence type="ECO:0000256" key="1">
    <source>
        <dbReference type="ARBA" id="ARBA00004651"/>
    </source>
</evidence>
<feature type="compositionally biased region" description="Basic and acidic residues" evidence="6">
    <location>
        <begin position="1"/>
        <end position="10"/>
    </location>
</feature>
<evidence type="ECO:0000313" key="8">
    <source>
        <dbReference type="EMBL" id="MBM7509022.1"/>
    </source>
</evidence>
<dbReference type="EMBL" id="JAFBBZ010000001">
    <property type="protein sequence ID" value="MBM7509022.1"/>
    <property type="molecule type" value="Genomic_DNA"/>
</dbReference>
<feature type="transmembrane region" description="Helical" evidence="7">
    <location>
        <begin position="79"/>
        <end position="102"/>
    </location>
</feature>